<dbReference type="InParanoid" id="A0A1X7U8F7"/>
<name>A0A1X7U8F7_AMPQE</name>
<dbReference type="AlphaFoldDB" id="A0A1X7U8F7"/>
<dbReference type="EnsemblMetazoa" id="Aqu2.1.24222_001">
    <property type="protein sequence ID" value="Aqu2.1.24222_001"/>
    <property type="gene ID" value="Aqu2.1.24222"/>
</dbReference>
<accession>A0A1X7U8F7</accession>
<dbReference type="OrthoDB" id="7554050at2759"/>
<reference evidence="1" key="1">
    <citation type="submission" date="2017-05" db="UniProtKB">
        <authorList>
            <consortium name="EnsemblMetazoa"/>
        </authorList>
    </citation>
    <scope>IDENTIFICATION</scope>
</reference>
<sequence>MADIGADDLQLTLLLCLLLQRRRIRKRKRLRRIWICHIFALRRQQGEYYNLIQELRLSDPDSHFRYLRMSKERFDYILFKVSMSFSFQIGRATVCSILKETCEAIWTVLQPFVKAPSSTQEWLEISRQFEQQWNFPHCIDQLALSIFMTRPYCSI</sequence>
<protein>
    <submittedName>
        <fullName evidence="1">Uncharacterized protein</fullName>
    </submittedName>
</protein>
<proteinExistence type="predicted"/>
<organism evidence="1">
    <name type="scientific">Amphimedon queenslandica</name>
    <name type="common">Sponge</name>
    <dbReference type="NCBI Taxonomy" id="400682"/>
    <lineage>
        <taxon>Eukaryota</taxon>
        <taxon>Metazoa</taxon>
        <taxon>Porifera</taxon>
        <taxon>Demospongiae</taxon>
        <taxon>Heteroscleromorpha</taxon>
        <taxon>Haplosclerida</taxon>
        <taxon>Niphatidae</taxon>
        <taxon>Amphimedon</taxon>
    </lineage>
</organism>
<evidence type="ECO:0000313" key="1">
    <source>
        <dbReference type="EnsemblMetazoa" id="Aqu2.1.24222_001"/>
    </source>
</evidence>